<feature type="domain" description="RDD" evidence="7">
    <location>
        <begin position="6"/>
        <end position="110"/>
    </location>
</feature>
<evidence type="ECO:0000256" key="3">
    <source>
        <dbReference type="ARBA" id="ARBA00022692"/>
    </source>
</evidence>
<evidence type="ECO:0000313" key="9">
    <source>
        <dbReference type="Proteomes" id="UP000077066"/>
    </source>
</evidence>
<feature type="transmembrane region" description="Helical" evidence="6">
    <location>
        <begin position="12"/>
        <end position="35"/>
    </location>
</feature>
<feature type="transmembrane region" description="Helical" evidence="6">
    <location>
        <begin position="99"/>
        <end position="117"/>
    </location>
</feature>
<comment type="subcellular location">
    <subcellularLocation>
        <location evidence="1">Cell membrane</location>
        <topology evidence="1">Multi-pass membrane protein</topology>
    </subcellularLocation>
</comment>
<dbReference type="AlphaFoldDB" id="A0A166DAH5"/>
<dbReference type="InterPro" id="IPR051791">
    <property type="entry name" value="Pra-immunoreactive"/>
</dbReference>
<keyword evidence="2" id="KW-1003">Cell membrane</keyword>
<evidence type="ECO:0000259" key="7">
    <source>
        <dbReference type="Pfam" id="PF06271"/>
    </source>
</evidence>
<sequence>MVSIFKKRIIAYIADFFVISAFLWIFAQILAFIVIPHSMFLIYNYFIYLLPIIIIVYFVLLEKIKGTTVGKHLMFLKVKSNTGGSISFFQAILRNISKLYWLPIILDILIGYLTGGSKDRILNKLSKTNVVEE</sequence>
<keyword evidence="3 6" id="KW-0812">Transmembrane</keyword>
<reference evidence="8 9" key="1">
    <citation type="submission" date="2016-04" db="EMBL/GenBank/DDBJ databases">
        <title>Genome sequence of Methanobrevibacter filiformis DSM 11501.</title>
        <authorList>
            <person name="Poehlein A."/>
            <person name="Seedorf H."/>
            <person name="Daniel R."/>
        </authorList>
    </citation>
    <scope>NUCLEOTIDE SEQUENCE [LARGE SCALE GENOMIC DNA]</scope>
    <source>
        <strain evidence="8 9">DSM 11501</strain>
    </source>
</reference>
<dbReference type="PATRIC" id="fig|55758.3.peg.761"/>
<dbReference type="GO" id="GO:0005886">
    <property type="term" value="C:plasma membrane"/>
    <property type="evidence" value="ECO:0007669"/>
    <property type="project" value="UniProtKB-SubCell"/>
</dbReference>
<evidence type="ECO:0000313" key="8">
    <source>
        <dbReference type="EMBL" id="KZX15380.1"/>
    </source>
</evidence>
<dbReference type="EMBL" id="LWMT01000098">
    <property type="protein sequence ID" value="KZX15380.1"/>
    <property type="molecule type" value="Genomic_DNA"/>
</dbReference>
<dbReference type="STRING" id="55758.MBFIL_06810"/>
<proteinExistence type="predicted"/>
<dbReference type="PANTHER" id="PTHR36115:SF4">
    <property type="entry name" value="MEMBRANE PROTEIN"/>
    <property type="match status" value="1"/>
</dbReference>
<dbReference type="RefSeq" id="WP_066971535.1">
    <property type="nucleotide sequence ID" value="NZ_LWMT01000098.1"/>
</dbReference>
<dbReference type="Pfam" id="PF06271">
    <property type="entry name" value="RDD"/>
    <property type="match status" value="1"/>
</dbReference>
<name>A0A166DAH5_9EURY</name>
<protein>
    <submittedName>
        <fullName evidence="8">RDD family protein</fullName>
    </submittedName>
</protein>
<dbReference type="Proteomes" id="UP000077066">
    <property type="component" value="Unassembled WGS sequence"/>
</dbReference>
<comment type="caution">
    <text evidence="8">The sequence shown here is derived from an EMBL/GenBank/DDBJ whole genome shotgun (WGS) entry which is preliminary data.</text>
</comment>
<evidence type="ECO:0000256" key="4">
    <source>
        <dbReference type="ARBA" id="ARBA00022989"/>
    </source>
</evidence>
<gene>
    <name evidence="8" type="ORF">MBFIL_06810</name>
</gene>
<accession>A0A166DAH5</accession>
<evidence type="ECO:0000256" key="6">
    <source>
        <dbReference type="SAM" id="Phobius"/>
    </source>
</evidence>
<feature type="transmembrane region" description="Helical" evidence="6">
    <location>
        <begin position="41"/>
        <end position="61"/>
    </location>
</feature>
<evidence type="ECO:0000256" key="2">
    <source>
        <dbReference type="ARBA" id="ARBA00022475"/>
    </source>
</evidence>
<keyword evidence="5 6" id="KW-0472">Membrane</keyword>
<dbReference type="InterPro" id="IPR010432">
    <property type="entry name" value="RDD"/>
</dbReference>
<keyword evidence="9" id="KW-1185">Reference proteome</keyword>
<dbReference type="PANTHER" id="PTHR36115">
    <property type="entry name" value="PROLINE-RICH ANTIGEN HOMOLOG-RELATED"/>
    <property type="match status" value="1"/>
</dbReference>
<keyword evidence="4 6" id="KW-1133">Transmembrane helix</keyword>
<evidence type="ECO:0000256" key="1">
    <source>
        <dbReference type="ARBA" id="ARBA00004651"/>
    </source>
</evidence>
<evidence type="ECO:0000256" key="5">
    <source>
        <dbReference type="ARBA" id="ARBA00023136"/>
    </source>
</evidence>
<organism evidence="8 9">
    <name type="scientific">Methanobrevibacter filiformis</name>
    <dbReference type="NCBI Taxonomy" id="55758"/>
    <lineage>
        <taxon>Archaea</taxon>
        <taxon>Methanobacteriati</taxon>
        <taxon>Methanobacteriota</taxon>
        <taxon>Methanomada group</taxon>
        <taxon>Methanobacteria</taxon>
        <taxon>Methanobacteriales</taxon>
        <taxon>Methanobacteriaceae</taxon>
        <taxon>Methanobrevibacter</taxon>
    </lineage>
</organism>
<dbReference type="OrthoDB" id="77200at2157"/>